<name>A0A382FE99_9ZZZZ</name>
<dbReference type="AlphaFoldDB" id="A0A382FE99"/>
<sequence length="36" mass="4257">MKSVLKFIFVDSLVNILGDLFEQPMVNWLFIGWGWL</sequence>
<organism evidence="1">
    <name type="scientific">marine metagenome</name>
    <dbReference type="NCBI Taxonomy" id="408172"/>
    <lineage>
        <taxon>unclassified sequences</taxon>
        <taxon>metagenomes</taxon>
        <taxon>ecological metagenomes</taxon>
    </lineage>
</organism>
<gene>
    <name evidence="1" type="ORF">METZ01_LOCUS213387</name>
</gene>
<reference evidence="1" key="1">
    <citation type="submission" date="2018-05" db="EMBL/GenBank/DDBJ databases">
        <authorList>
            <person name="Lanie J.A."/>
            <person name="Ng W.-L."/>
            <person name="Kazmierczak K.M."/>
            <person name="Andrzejewski T.M."/>
            <person name="Davidsen T.M."/>
            <person name="Wayne K.J."/>
            <person name="Tettelin H."/>
            <person name="Glass J.I."/>
            <person name="Rusch D."/>
            <person name="Podicherti R."/>
            <person name="Tsui H.-C.T."/>
            <person name="Winkler M.E."/>
        </authorList>
    </citation>
    <scope>NUCLEOTIDE SEQUENCE</scope>
</reference>
<proteinExistence type="predicted"/>
<feature type="non-terminal residue" evidence="1">
    <location>
        <position position="36"/>
    </location>
</feature>
<evidence type="ECO:0000313" key="1">
    <source>
        <dbReference type="EMBL" id="SVB60533.1"/>
    </source>
</evidence>
<dbReference type="EMBL" id="UINC01049138">
    <property type="protein sequence ID" value="SVB60533.1"/>
    <property type="molecule type" value="Genomic_DNA"/>
</dbReference>
<protein>
    <submittedName>
        <fullName evidence="1">Uncharacterized protein</fullName>
    </submittedName>
</protein>
<accession>A0A382FE99</accession>